<sequence length="144" mass="16355">MTTSNTSDVYTSEYPPDSSVPESLKEFLKHYYTTVDIPGNHEVYATCFAQDAHLVAHGHEWSGRNALRELHKGMWDGIKGRVHMPLKVFPFGGGEHKYELMISGTLEYDKTDGTSERKDMAVRGKYAKNGAVWEITYLQVWLTP</sequence>
<dbReference type="SUPFAM" id="SSF54427">
    <property type="entry name" value="NTF2-like"/>
    <property type="match status" value="1"/>
</dbReference>
<keyword evidence="2" id="KW-1185">Reference proteome</keyword>
<protein>
    <recommendedName>
        <fullName evidence="3">SnoaL-like domain-containing protein</fullName>
    </recommendedName>
</protein>
<evidence type="ECO:0000313" key="1">
    <source>
        <dbReference type="EMBL" id="KAF2429285.1"/>
    </source>
</evidence>
<gene>
    <name evidence="1" type="ORF">EJ08DRAFT_298125</name>
</gene>
<name>A0A9P4NPJ2_9PEZI</name>
<proteinExistence type="predicted"/>
<evidence type="ECO:0000313" key="2">
    <source>
        <dbReference type="Proteomes" id="UP000800235"/>
    </source>
</evidence>
<evidence type="ECO:0008006" key="3">
    <source>
        <dbReference type="Google" id="ProtNLM"/>
    </source>
</evidence>
<organism evidence="1 2">
    <name type="scientific">Tothia fuscella</name>
    <dbReference type="NCBI Taxonomy" id="1048955"/>
    <lineage>
        <taxon>Eukaryota</taxon>
        <taxon>Fungi</taxon>
        <taxon>Dikarya</taxon>
        <taxon>Ascomycota</taxon>
        <taxon>Pezizomycotina</taxon>
        <taxon>Dothideomycetes</taxon>
        <taxon>Pleosporomycetidae</taxon>
        <taxon>Venturiales</taxon>
        <taxon>Cylindrosympodiaceae</taxon>
        <taxon>Tothia</taxon>
    </lineage>
</organism>
<dbReference type="Gene3D" id="3.10.450.50">
    <property type="match status" value="1"/>
</dbReference>
<accession>A0A9P4NPJ2</accession>
<reference evidence="1" key="1">
    <citation type="journal article" date="2020" name="Stud. Mycol.">
        <title>101 Dothideomycetes genomes: a test case for predicting lifestyles and emergence of pathogens.</title>
        <authorList>
            <person name="Haridas S."/>
            <person name="Albert R."/>
            <person name="Binder M."/>
            <person name="Bloem J."/>
            <person name="Labutti K."/>
            <person name="Salamov A."/>
            <person name="Andreopoulos B."/>
            <person name="Baker S."/>
            <person name="Barry K."/>
            <person name="Bills G."/>
            <person name="Bluhm B."/>
            <person name="Cannon C."/>
            <person name="Castanera R."/>
            <person name="Culley D."/>
            <person name="Daum C."/>
            <person name="Ezra D."/>
            <person name="Gonzalez J."/>
            <person name="Henrissat B."/>
            <person name="Kuo A."/>
            <person name="Liang C."/>
            <person name="Lipzen A."/>
            <person name="Lutzoni F."/>
            <person name="Magnuson J."/>
            <person name="Mondo S."/>
            <person name="Nolan M."/>
            <person name="Ohm R."/>
            <person name="Pangilinan J."/>
            <person name="Park H.-J."/>
            <person name="Ramirez L."/>
            <person name="Alfaro M."/>
            <person name="Sun H."/>
            <person name="Tritt A."/>
            <person name="Yoshinaga Y."/>
            <person name="Zwiers L.-H."/>
            <person name="Turgeon B."/>
            <person name="Goodwin S."/>
            <person name="Spatafora J."/>
            <person name="Crous P."/>
            <person name="Grigoriev I."/>
        </authorList>
    </citation>
    <scope>NUCLEOTIDE SEQUENCE</scope>
    <source>
        <strain evidence="1">CBS 130266</strain>
    </source>
</reference>
<dbReference type="OrthoDB" id="3468019at2759"/>
<dbReference type="AlphaFoldDB" id="A0A9P4NPJ2"/>
<dbReference type="InterPro" id="IPR032710">
    <property type="entry name" value="NTF2-like_dom_sf"/>
</dbReference>
<dbReference type="EMBL" id="MU007048">
    <property type="protein sequence ID" value="KAF2429285.1"/>
    <property type="molecule type" value="Genomic_DNA"/>
</dbReference>
<dbReference type="PANTHER" id="PTHR39401">
    <property type="entry name" value="SNOAL-LIKE DOMAIN-CONTAINING PROTEIN"/>
    <property type="match status" value="1"/>
</dbReference>
<dbReference type="PANTHER" id="PTHR39401:SF1">
    <property type="entry name" value="SNOAL-LIKE DOMAIN-CONTAINING PROTEIN"/>
    <property type="match status" value="1"/>
</dbReference>
<dbReference type="Proteomes" id="UP000800235">
    <property type="component" value="Unassembled WGS sequence"/>
</dbReference>
<comment type="caution">
    <text evidence="1">The sequence shown here is derived from an EMBL/GenBank/DDBJ whole genome shotgun (WGS) entry which is preliminary data.</text>
</comment>